<sequence length="358" mass="42286">MIELRCLNKKMLEEFIGSGEFESFDFLPITKHRALSQIRNPKASDEDVLLALAFSDGQLAGYLGAFPDELQVGDQRVKFAWLSTLFVHENFRGKRIAQQLLDMVFQKYGGKIVMTEFTPEAENLYNKTKKFQYIAPKIGKRFYFKSQMAEIIPRKKPAVSFLKPILRMTDWVANFLISTQNYFTGSKDVAFESRDFIDEESSAFLEKFQKHRNAEELNHVMANPWILPGNKSDERYLFSSYSKAFQYFWIKIFDEEKNLETCALLQLRDGHLKIQYLFNEKDLRRFSDFLQRFIREKNVKVLTSYQTKLNAELTKKSFRKIYQKDQERRYLFHKDLLQVLPADFWPNFQDGDGDPVFT</sequence>
<feature type="domain" description="N-acetyltransferase" evidence="1">
    <location>
        <begin position="2"/>
        <end position="166"/>
    </location>
</feature>
<dbReference type="GO" id="GO:0016747">
    <property type="term" value="F:acyltransferase activity, transferring groups other than amino-acyl groups"/>
    <property type="evidence" value="ECO:0007669"/>
    <property type="project" value="InterPro"/>
</dbReference>
<dbReference type="Gene3D" id="3.40.630.30">
    <property type="match status" value="1"/>
</dbReference>
<keyword evidence="3" id="KW-1185">Reference proteome</keyword>
<dbReference type="PROSITE" id="PS51186">
    <property type="entry name" value="GNAT"/>
    <property type="match status" value="1"/>
</dbReference>
<dbReference type="STRING" id="1304281.ACM44_04430"/>
<dbReference type="OrthoDB" id="1118862at2"/>
<dbReference type="InterPro" id="IPR000182">
    <property type="entry name" value="GNAT_dom"/>
</dbReference>
<evidence type="ECO:0000313" key="2">
    <source>
        <dbReference type="EMBL" id="KMQ71889.1"/>
    </source>
</evidence>
<name>A0A0J7J1F0_9FLAO</name>
<dbReference type="Pfam" id="PF00583">
    <property type="entry name" value="Acetyltransf_1"/>
    <property type="match status" value="1"/>
</dbReference>
<dbReference type="EMBL" id="LFNG01000005">
    <property type="protein sequence ID" value="KMQ71889.1"/>
    <property type="molecule type" value="Genomic_DNA"/>
</dbReference>
<comment type="caution">
    <text evidence="2">The sequence shown here is derived from an EMBL/GenBank/DDBJ whole genome shotgun (WGS) entry which is preliminary data.</text>
</comment>
<organism evidence="2 3">
    <name type="scientific">Chryseobacterium koreense CCUG 49689</name>
    <dbReference type="NCBI Taxonomy" id="1304281"/>
    <lineage>
        <taxon>Bacteria</taxon>
        <taxon>Pseudomonadati</taxon>
        <taxon>Bacteroidota</taxon>
        <taxon>Flavobacteriia</taxon>
        <taxon>Flavobacteriales</taxon>
        <taxon>Weeksellaceae</taxon>
        <taxon>Chryseobacterium group</taxon>
        <taxon>Chryseobacterium</taxon>
    </lineage>
</organism>
<dbReference type="CDD" id="cd04301">
    <property type="entry name" value="NAT_SF"/>
    <property type="match status" value="1"/>
</dbReference>
<protein>
    <submittedName>
        <fullName evidence="2">GNAT family acetyltransferase</fullName>
    </submittedName>
</protein>
<dbReference type="Proteomes" id="UP000035900">
    <property type="component" value="Unassembled WGS sequence"/>
</dbReference>
<evidence type="ECO:0000259" key="1">
    <source>
        <dbReference type="PROSITE" id="PS51186"/>
    </source>
</evidence>
<evidence type="ECO:0000313" key="3">
    <source>
        <dbReference type="Proteomes" id="UP000035900"/>
    </source>
</evidence>
<dbReference type="RefSeq" id="WP_048498856.1">
    <property type="nucleotide sequence ID" value="NZ_LFNG01000005.1"/>
</dbReference>
<accession>A0A0J7J1F0</accession>
<dbReference type="InterPro" id="IPR016181">
    <property type="entry name" value="Acyl_CoA_acyltransferase"/>
</dbReference>
<dbReference type="SUPFAM" id="SSF55729">
    <property type="entry name" value="Acyl-CoA N-acyltransferases (Nat)"/>
    <property type="match status" value="1"/>
</dbReference>
<reference evidence="2 3" key="1">
    <citation type="journal article" date="2004" name="Int. J. Syst. Evol. Microbiol.">
        <title>Kaistella koreensis gen. nov., sp. nov., a novel member of the Chryseobacterium-Bergeyella-Riemerella branch.</title>
        <authorList>
            <person name="Kim M.K."/>
            <person name="Im W.T."/>
            <person name="Shin Y.K."/>
            <person name="Lim J.H."/>
            <person name="Kim S.H."/>
            <person name="Lee B.C."/>
            <person name="Park M.Y."/>
            <person name="Lee K.Y."/>
            <person name="Lee S.T."/>
        </authorList>
    </citation>
    <scope>NUCLEOTIDE SEQUENCE [LARGE SCALE GENOMIC DNA]</scope>
    <source>
        <strain evidence="2 3">CCUG 49689</strain>
    </source>
</reference>
<gene>
    <name evidence="2" type="ORF">ACM44_04430</name>
</gene>
<keyword evidence="2" id="KW-0808">Transferase</keyword>
<proteinExistence type="predicted"/>
<dbReference type="PATRIC" id="fig|1304281.5.peg.955"/>
<dbReference type="AlphaFoldDB" id="A0A0J7J1F0"/>